<dbReference type="PROSITE" id="PS00022">
    <property type="entry name" value="EGF_1"/>
    <property type="match status" value="1"/>
</dbReference>
<dbReference type="SMART" id="SM00179">
    <property type="entry name" value="EGF_CA"/>
    <property type="match status" value="1"/>
</dbReference>
<evidence type="ECO:0000313" key="6">
    <source>
        <dbReference type="EMBL" id="EEN47144.1"/>
    </source>
</evidence>
<gene>
    <name evidence="6" type="ORF">BRAFLDRAFT_247700</name>
</gene>
<dbReference type="InterPro" id="IPR001881">
    <property type="entry name" value="EGF-like_Ca-bd_dom"/>
</dbReference>
<keyword evidence="2" id="KW-0677">Repeat</keyword>
<evidence type="ECO:0000259" key="5">
    <source>
        <dbReference type="PROSITE" id="PS50026"/>
    </source>
</evidence>
<name>C3ZJX7_BRAFL</name>
<dbReference type="PANTHER" id="PTHR12916">
    <property type="entry name" value="CYTOCHROME C OXIDASE POLYPEPTIDE VIC-2"/>
    <property type="match status" value="1"/>
</dbReference>
<dbReference type="SMART" id="SM00181">
    <property type="entry name" value="EGF"/>
    <property type="match status" value="1"/>
</dbReference>
<protein>
    <recommendedName>
        <fullName evidence="5">EGF-like domain-containing protein</fullName>
    </recommendedName>
</protein>
<dbReference type="FunFam" id="2.10.25.10:FF:001107">
    <property type="entry name" value="Uncharacterized protein"/>
    <property type="match status" value="1"/>
</dbReference>
<proteinExistence type="predicted"/>
<feature type="non-terminal residue" evidence="6">
    <location>
        <position position="1"/>
    </location>
</feature>
<dbReference type="PRINTS" id="PR00010">
    <property type="entry name" value="EGFBLOOD"/>
</dbReference>
<dbReference type="Gene3D" id="2.10.25.10">
    <property type="entry name" value="Laminin"/>
    <property type="match status" value="1"/>
</dbReference>
<dbReference type="PANTHER" id="PTHR12916:SF9">
    <property type="entry name" value="NEUROGENIC LOCUS NOTCH HOMOLOG PROTEIN 1-RELATED"/>
    <property type="match status" value="1"/>
</dbReference>
<feature type="domain" description="EGF-like" evidence="5">
    <location>
        <begin position="7"/>
        <end position="43"/>
    </location>
</feature>
<dbReference type="SUPFAM" id="SSF57196">
    <property type="entry name" value="EGF/Laminin"/>
    <property type="match status" value="1"/>
</dbReference>
<dbReference type="InterPro" id="IPR018097">
    <property type="entry name" value="EGF_Ca-bd_CS"/>
</dbReference>
<evidence type="ECO:0000256" key="2">
    <source>
        <dbReference type="ARBA" id="ARBA00022737"/>
    </source>
</evidence>
<organism>
    <name type="scientific">Branchiostoma floridae</name>
    <name type="common">Florida lancelet</name>
    <name type="synonym">Amphioxus</name>
    <dbReference type="NCBI Taxonomy" id="7739"/>
    <lineage>
        <taxon>Eukaryota</taxon>
        <taxon>Metazoa</taxon>
        <taxon>Chordata</taxon>
        <taxon>Cephalochordata</taxon>
        <taxon>Leptocardii</taxon>
        <taxon>Amphioxiformes</taxon>
        <taxon>Branchiostomatidae</taxon>
        <taxon>Branchiostoma</taxon>
    </lineage>
</organism>
<accession>C3ZJX7</accession>
<dbReference type="PROSITE" id="PS01187">
    <property type="entry name" value="EGF_CA"/>
    <property type="match status" value="1"/>
</dbReference>
<dbReference type="InterPro" id="IPR000152">
    <property type="entry name" value="EGF-type_Asp/Asn_hydroxyl_site"/>
</dbReference>
<dbReference type="PROSITE" id="PS00010">
    <property type="entry name" value="ASX_HYDROXYL"/>
    <property type="match status" value="1"/>
</dbReference>
<dbReference type="AlphaFoldDB" id="C3ZJX7"/>
<dbReference type="Pfam" id="PF00008">
    <property type="entry name" value="EGF"/>
    <property type="match status" value="1"/>
</dbReference>
<comment type="caution">
    <text evidence="4">Lacks conserved residue(s) required for the propagation of feature annotation.</text>
</comment>
<evidence type="ECO:0000256" key="3">
    <source>
        <dbReference type="ARBA" id="ARBA00023157"/>
    </source>
</evidence>
<dbReference type="PROSITE" id="PS50026">
    <property type="entry name" value="EGF_3"/>
    <property type="match status" value="1"/>
</dbReference>
<evidence type="ECO:0000256" key="4">
    <source>
        <dbReference type="PROSITE-ProRule" id="PRU00076"/>
    </source>
</evidence>
<evidence type="ECO:0000256" key="1">
    <source>
        <dbReference type="ARBA" id="ARBA00022536"/>
    </source>
</evidence>
<feature type="disulfide bond" evidence="4">
    <location>
        <begin position="33"/>
        <end position="42"/>
    </location>
</feature>
<dbReference type="InterPro" id="IPR000742">
    <property type="entry name" value="EGF"/>
</dbReference>
<dbReference type="InParanoid" id="C3ZJX7"/>
<keyword evidence="3 4" id="KW-1015">Disulfide bond</keyword>
<dbReference type="CDD" id="cd00054">
    <property type="entry name" value="EGF_CA"/>
    <property type="match status" value="1"/>
</dbReference>
<sequence>GSLSSPDIDDCASSPCQNGGVCTDLHNSYTCTCSPIWEGDNCELGTWSLIYHSFKYKVA</sequence>
<dbReference type="GO" id="GO:0005509">
    <property type="term" value="F:calcium ion binding"/>
    <property type="evidence" value="ECO:0007669"/>
    <property type="project" value="InterPro"/>
</dbReference>
<dbReference type="EMBL" id="GG666634">
    <property type="protein sequence ID" value="EEN47144.1"/>
    <property type="molecule type" value="Genomic_DNA"/>
</dbReference>
<reference evidence="6" key="1">
    <citation type="journal article" date="2008" name="Nature">
        <title>The amphioxus genome and the evolution of the chordate karyotype.</title>
        <authorList>
            <consortium name="US DOE Joint Genome Institute (JGI-PGF)"/>
            <person name="Putnam N.H."/>
            <person name="Butts T."/>
            <person name="Ferrier D.E.K."/>
            <person name="Furlong R.F."/>
            <person name="Hellsten U."/>
            <person name="Kawashima T."/>
            <person name="Robinson-Rechavi M."/>
            <person name="Shoguchi E."/>
            <person name="Terry A."/>
            <person name="Yu J.-K."/>
            <person name="Benito-Gutierrez E.L."/>
            <person name="Dubchak I."/>
            <person name="Garcia-Fernandez J."/>
            <person name="Gibson-Brown J.J."/>
            <person name="Grigoriev I.V."/>
            <person name="Horton A.C."/>
            <person name="de Jong P.J."/>
            <person name="Jurka J."/>
            <person name="Kapitonov V.V."/>
            <person name="Kohara Y."/>
            <person name="Kuroki Y."/>
            <person name="Lindquist E."/>
            <person name="Lucas S."/>
            <person name="Osoegawa K."/>
            <person name="Pennacchio L.A."/>
            <person name="Salamov A.A."/>
            <person name="Satou Y."/>
            <person name="Sauka-Spengler T."/>
            <person name="Schmutz J."/>
            <person name="Shin-I T."/>
            <person name="Toyoda A."/>
            <person name="Bronner-Fraser M."/>
            <person name="Fujiyama A."/>
            <person name="Holland L.Z."/>
            <person name="Holland P.W.H."/>
            <person name="Satoh N."/>
            <person name="Rokhsar D.S."/>
        </authorList>
    </citation>
    <scope>NUCLEOTIDE SEQUENCE [LARGE SCALE GENOMIC DNA]</scope>
    <source>
        <strain evidence="6">S238N-H82</strain>
        <tissue evidence="6">Testes</tissue>
    </source>
</reference>
<keyword evidence="1 4" id="KW-0245">EGF-like domain</keyword>